<accession>A0A371GN76</accession>
<reference evidence="1" key="1">
    <citation type="submission" date="2018-05" db="EMBL/GenBank/DDBJ databases">
        <title>Draft genome of Mucuna pruriens seed.</title>
        <authorList>
            <person name="Nnadi N.E."/>
            <person name="Vos R."/>
            <person name="Hasami M.H."/>
            <person name="Devisetty U.K."/>
            <person name="Aguiy J.C."/>
        </authorList>
    </citation>
    <scope>NUCLEOTIDE SEQUENCE [LARGE SCALE GENOMIC DNA]</scope>
    <source>
        <strain evidence="1">JCA_2017</strain>
    </source>
</reference>
<feature type="non-terminal residue" evidence="1">
    <location>
        <position position="1"/>
    </location>
</feature>
<evidence type="ECO:0000313" key="2">
    <source>
        <dbReference type="Proteomes" id="UP000257109"/>
    </source>
</evidence>
<protein>
    <submittedName>
        <fullName evidence="1">Uncharacterized protein</fullName>
    </submittedName>
</protein>
<keyword evidence="2" id="KW-1185">Reference proteome</keyword>
<gene>
    <name evidence="1" type="ORF">CR513_25911</name>
</gene>
<evidence type="ECO:0000313" key="1">
    <source>
        <dbReference type="EMBL" id="RDX92022.1"/>
    </source>
</evidence>
<comment type="caution">
    <text evidence="1">The sequence shown here is derived from an EMBL/GenBank/DDBJ whole genome shotgun (WGS) entry which is preliminary data.</text>
</comment>
<dbReference type="AlphaFoldDB" id="A0A371GN76"/>
<sequence length="82" mass="9320">MEQAIEDLEQQNLKIRAEMRMEMGQMREQINKMFEIITWNAAPTPAVATKGVAPSAATQEGFKDCAQRWRELATQVQPPLSE</sequence>
<organism evidence="1 2">
    <name type="scientific">Mucuna pruriens</name>
    <name type="common">Velvet bean</name>
    <name type="synonym">Dolichos pruriens</name>
    <dbReference type="NCBI Taxonomy" id="157652"/>
    <lineage>
        <taxon>Eukaryota</taxon>
        <taxon>Viridiplantae</taxon>
        <taxon>Streptophyta</taxon>
        <taxon>Embryophyta</taxon>
        <taxon>Tracheophyta</taxon>
        <taxon>Spermatophyta</taxon>
        <taxon>Magnoliopsida</taxon>
        <taxon>eudicotyledons</taxon>
        <taxon>Gunneridae</taxon>
        <taxon>Pentapetalae</taxon>
        <taxon>rosids</taxon>
        <taxon>fabids</taxon>
        <taxon>Fabales</taxon>
        <taxon>Fabaceae</taxon>
        <taxon>Papilionoideae</taxon>
        <taxon>50 kb inversion clade</taxon>
        <taxon>NPAAA clade</taxon>
        <taxon>indigoferoid/millettioid clade</taxon>
        <taxon>Phaseoleae</taxon>
        <taxon>Mucuna</taxon>
    </lineage>
</organism>
<proteinExistence type="predicted"/>
<dbReference type="EMBL" id="QJKJ01004970">
    <property type="protein sequence ID" value="RDX92022.1"/>
    <property type="molecule type" value="Genomic_DNA"/>
</dbReference>
<dbReference type="Proteomes" id="UP000257109">
    <property type="component" value="Unassembled WGS sequence"/>
</dbReference>
<name>A0A371GN76_MUCPR</name>